<dbReference type="PANTHER" id="PTHR42778">
    <property type="entry name" value="2-AMINOETHYLPHOSPHONATE--PYRUVATE TRANSAMINASE"/>
    <property type="match status" value="1"/>
</dbReference>
<reference evidence="12 13" key="1">
    <citation type="submission" date="2020-04" db="EMBL/GenBank/DDBJ databases">
        <title>Paraburkholderia sp. G-4-1-8 isolated from soil.</title>
        <authorList>
            <person name="Dahal R.H."/>
        </authorList>
    </citation>
    <scope>NUCLEOTIDE SEQUENCE [LARGE SCALE GENOMIC DNA]</scope>
    <source>
        <strain evidence="12 13">G-4-1-8</strain>
    </source>
</reference>
<dbReference type="InterPro" id="IPR015421">
    <property type="entry name" value="PyrdxlP-dep_Trfase_major"/>
</dbReference>
<protein>
    <recommendedName>
        <fullName evidence="7">2-aminoethylphosphonate--pyruvate transaminase</fullName>
        <ecNumber evidence="7">2.6.1.37</ecNumber>
    </recommendedName>
    <alternativeName>
        <fullName evidence="7">2-aminoethylphosphonate aminotransferase</fullName>
    </alternativeName>
    <alternativeName>
        <fullName evidence="7">AEP transaminase</fullName>
        <shortName evidence="7">AEPT</shortName>
    </alternativeName>
</protein>
<evidence type="ECO:0000256" key="4">
    <source>
        <dbReference type="ARBA" id="ARBA00022898"/>
    </source>
</evidence>
<evidence type="ECO:0000256" key="6">
    <source>
        <dbReference type="ARBA" id="ARBA00049460"/>
    </source>
</evidence>
<proteinExistence type="inferred from homology"/>
<dbReference type="InterPro" id="IPR015424">
    <property type="entry name" value="PyrdxlP-dep_Trfase"/>
</dbReference>
<feature type="region of interest" description="Disordered" evidence="10">
    <location>
        <begin position="12"/>
        <end position="35"/>
    </location>
</feature>
<evidence type="ECO:0000256" key="3">
    <source>
        <dbReference type="ARBA" id="ARBA00022679"/>
    </source>
</evidence>
<keyword evidence="3 7" id="KW-0808">Transferase</keyword>
<dbReference type="InterPro" id="IPR015422">
    <property type="entry name" value="PyrdxlP-dep_Trfase_small"/>
</dbReference>
<dbReference type="HAMAP" id="MF_01376">
    <property type="entry name" value="PhnW_aminotrans_5"/>
    <property type="match status" value="1"/>
</dbReference>
<dbReference type="GO" id="GO:0047304">
    <property type="term" value="F:2-aminoethylphosphonate-pyruvate transaminase activity"/>
    <property type="evidence" value="ECO:0007669"/>
    <property type="project" value="UniProtKB-UniRule"/>
</dbReference>
<sequence>MESALDGSCVASSGASAMTSSSSSPASGNGNNTARCAAPAGGEPYLLTPGPLTTARSTKEAMLRDWGSWDGDFRAMTAQLRARLLDIAGDSAGDYDCVPLQGSGSYCVEAMLGSLIPRDGHALVLANGAYGKRAATTLGYLGRACTLLDKGDYLPPRGAEVERMLAADPSITHVVAIHCETSSGILNPLEEIAAAVAKHGRKLLIDSMSAFGAVPLDVRRIACEAFVSSANKCIEGVPGFGFVIARKDALRDAKGRSHSLALDLHDQWDVLNRTGQWRFTPPTHTVAAFIEALRLYTLEGGQPARLARYENNRDVLVAGMQSLGFEPLLNARWRSPIIVTFFSPAHPAFEFARFYELMKQQGFIIYPGKLTVVESFRIGCIGQVDEHVMRRVVDACAQALRALGVTHAAPPAAALEERKALAQSA</sequence>
<evidence type="ECO:0000313" key="12">
    <source>
        <dbReference type="EMBL" id="NML31180.1"/>
    </source>
</evidence>
<comment type="catalytic activity">
    <reaction evidence="6 7">
        <text>(2-aminoethyl)phosphonate + pyruvate = phosphonoacetaldehyde + L-alanine</text>
        <dbReference type="Rhea" id="RHEA:17021"/>
        <dbReference type="ChEBI" id="CHEBI:15361"/>
        <dbReference type="ChEBI" id="CHEBI:57418"/>
        <dbReference type="ChEBI" id="CHEBI:57972"/>
        <dbReference type="ChEBI" id="CHEBI:58383"/>
        <dbReference type="EC" id="2.6.1.37"/>
    </reaction>
</comment>
<feature type="domain" description="Aminotransferase class V" evidence="11">
    <location>
        <begin position="170"/>
        <end position="341"/>
    </location>
</feature>
<comment type="caution">
    <text evidence="12">The sequence shown here is derived from an EMBL/GenBank/DDBJ whole genome shotgun (WGS) entry which is preliminary data.</text>
</comment>
<evidence type="ECO:0000259" key="11">
    <source>
        <dbReference type="Pfam" id="PF00266"/>
    </source>
</evidence>
<dbReference type="InterPro" id="IPR024169">
    <property type="entry name" value="SP_NH2Trfase/AEP_transaminase"/>
</dbReference>
<evidence type="ECO:0000256" key="2">
    <source>
        <dbReference type="ARBA" id="ARBA00022576"/>
    </source>
</evidence>
<keyword evidence="5 7" id="KW-0670">Pyruvate</keyword>
<dbReference type="InterPro" id="IPR000192">
    <property type="entry name" value="Aminotrans_V_dom"/>
</dbReference>
<comment type="function">
    <text evidence="7">Involved in phosphonate degradation.</text>
</comment>
<evidence type="ECO:0000256" key="7">
    <source>
        <dbReference type="HAMAP-Rule" id="MF_01376"/>
    </source>
</evidence>
<dbReference type="SUPFAM" id="SSF53383">
    <property type="entry name" value="PLP-dependent transferases"/>
    <property type="match status" value="1"/>
</dbReference>
<dbReference type="NCBIfam" id="NF010006">
    <property type="entry name" value="PRK13479.1"/>
    <property type="match status" value="1"/>
</dbReference>
<organism evidence="12 13">
    <name type="scientific">Paraburkholderia antibiotica</name>
    <dbReference type="NCBI Taxonomy" id="2728839"/>
    <lineage>
        <taxon>Bacteria</taxon>
        <taxon>Pseudomonadati</taxon>
        <taxon>Pseudomonadota</taxon>
        <taxon>Betaproteobacteria</taxon>
        <taxon>Burkholderiales</taxon>
        <taxon>Burkholderiaceae</taxon>
        <taxon>Paraburkholderia</taxon>
    </lineage>
</organism>
<dbReference type="Gene3D" id="3.90.1150.10">
    <property type="entry name" value="Aspartate Aminotransferase, domain 1"/>
    <property type="match status" value="1"/>
</dbReference>
<dbReference type="EC" id="2.6.1.37" evidence="7"/>
<comment type="subunit">
    <text evidence="7">Homodimer.</text>
</comment>
<dbReference type="NCBIfam" id="TIGR02326">
    <property type="entry name" value="transamin_PhnW"/>
    <property type="match status" value="1"/>
</dbReference>
<evidence type="ECO:0000313" key="13">
    <source>
        <dbReference type="Proteomes" id="UP000583127"/>
    </source>
</evidence>
<dbReference type="EMBL" id="JABBFZ010000004">
    <property type="protein sequence ID" value="NML31180.1"/>
    <property type="molecule type" value="Genomic_DNA"/>
</dbReference>
<name>A0A7X9ZY16_9BURK</name>
<evidence type="ECO:0000256" key="10">
    <source>
        <dbReference type="SAM" id="MobiDB-lite"/>
    </source>
</evidence>
<dbReference type="GO" id="GO:0019700">
    <property type="term" value="P:organic phosphonate catabolic process"/>
    <property type="evidence" value="ECO:0007669"/>
    <property type="project" value="UniProtKB-UniRule"/>
</dbReference>
<feature type="binding site" evidence="8">
    <location>
        <position position="377"/>
    </location>
    <ligand>
        <name>substrate</name>
    </ligand>
</feature>
<accession>A0A7X9ZY16</accession>
<evidence type="ECO:0000256" key="9">
    <source>
        <dbReference type="PIRSR" id="PIRSR000524-50"/>
    </source>
</evidence>
<dbReference type="PIRSF" id="PIRSF000524">
    <property type="entry name" value="SPT"/>
    <property type="match status" value="1"/>
</dbReference>
<dbReference type="Gene3D" id="3.40.640.10">
    <property type="entry name" value="Type I PLP-dependent aspartate aminotransferase-like (Major domain)"/>
    <property type="match status" value="1"/>
</dbReference>
<keyword evidence="2 7" id="KW-0032">Aminotransferase</keyword>
<keyword evidence="13" id="KW-1185">Reference proteome</keyword>
<keyword evidence="4 7" id="KW-0663">Pyridoxal phosphate</keyword>
<dbReference type="NCBIfam" id="TIGR03301">
    <property type="entry name" value="PhnW-AepZ"/>
    <property type="match status" value="1"/>
</dbReference>
<dbReference type="AlphaFoldDB" id="A0A7X9ZY16"/>
<dbReference type="Pfam" id="PF00266">
    <property type="entry name" value="Aminotran_5"/>
    <property type="match status" value="1"/>
</dbReference>
<dbReference type="Proteomes" id="UP000583127">
    <property type="component" value="Unassembled WGS sequence"/>
</dbReference>
<gene>
    <name evidence="7" type="primary">phnW</name>
    <name evidence="12" type="ORF">HHL14_10070</name>
</gene>
<evidence type="ECO:0000256" key="8">
    <source>
        <dbReference type="PIRSR" id="PIRSR000524-1"/>
    </source>
</evidence>
<comment type="cofactor">
    <cofactor evidence="1 7 9">
        <name>pyridoxal 5'-phosphate</name>
        <dbReference type="ChEBI" id="CHEBI:597326"/>
    </cofactor>
</comment>
<feature type="modified residue" description="N6-(pyridoxal phosphate)lysine" evidence="7 9">
    <location>
        <position position="232"/>
    </location>
</feature>
<evidence type="ECO:0000256" key="1">
    <source>
        <dbReference type="ARBA" id="ARBA00001933"/>
    </source>
</evidence>
<dbReference type="RefSeq" id="WP_169497455.1">
    <property type="nucleotide sequence ID" value="NZ_JABBFZ010000004.1"/>
</dbReference>
<comment type="similarity">
    <text evidence="7">Belongs to the class-V pyridoxal-phosphate-dependent aminotransferase family. PhnW subfamily.</text>
</comment>
<dbReference type="PANTHER" id="PTHR42778:SF1">
    <property type="entry name" value="2-AMINOETHYLPHOSPHONATE--PYRUVATE TRANSAMINASE"/>
    <property type="match status" value="1"/>
</dbReference>
<evidence type="ECO:0000256" key="5">
    <source>
        <dbReference type="ARBA" id="ARBA00023317"/>
    </source>
</evidence>
<dbReference type="InterPro" id="IPR012703">
    <property type="entry name" value="NH2EtPonate_pyrv_transaminase"/>
</dbReference>
<feature type="compositionally biased region" description="Low complexity" evidence="10">
    <location>
        <begin position="12"/>
        <end position="34"/>
    </location>
</feature>